<organism evidence="1 2">
    <name type="scientific">Micromonospora sonneratiae</name>
    <dbReference type="NCBI Taxonomy" id="1184706"/>
    <lineage>
        <taxon>Bacteria</taxon>
        <taxon>Bacillati</taxon>
        <taxon>Actinomycetota</taxon>
        <taxon>Actinomycetes</taxon>
        <taxon>Micromonosporales</taxon>
        <taxon>Micromonosporaceae</taxon>
        <taxon>Micromonospora</taxon>
    </lineage>
</organism>
<dbReference type="RefSeq" id="WP_377574279.1">
    <property type="nucleotide sequence ID" value="NZ_JBHTMP010000043.1"/>
</dbReference>
<sequence length="297" mass="30413">MNSGGSPLVTIVNACLREGDGGSPTAVLDDLPLTDEQRASVPRLMGTSHAVFVSVGEDVPSGAGEGRVLASLRFFTSGGELPACGHGTVAALAHLAARTAGREYEATLSTSGRTFTGRAVRDGQQIRAVFRTGGVDLRDATGAELDLVLAPLGLAPDTLASDPRVASLGRARLLVPVAAGDALTNLAPDLVRLREVCDRLGLLGCCVHTMPTGGRIAARMFAPSIGVPEDIANANSAACLAAQFAGRGRTDIAVDMGDSLGAPSTITAVAESRPTGLVVHVGGHAAISHTRRLDWNR</sequence>
<dbReference type="SUPFAM" id="SSF54506">
    <property type="entry name" value="Diaminopimelate epimerase-like"/>
    <property type="match status" value="1"/>
</dbReference>
<dbReference type="Gene3D" id="3.10.310.10">
    <property type="entry name" value="Diaminopimelate Epimerase, Chain A, domain 1"/>
    <property type="match status" value="2"/>
</dbReference>
<dbReference type="InterPro" id="IPR003719">
    <property type="entry name" value="Phenazine_PhzF-like"/>
</dbReference>
<dbReference type="PIRSF" id="PIRSF016184">
    <property type="entry name" value="PhzC_PhzF"/>
    <property type="match status" value="1"/>
</dbReference>
<dbReference type="EMBL" id="JBHTMP010000043">
    <property type="protein sequence ID" value="MFD1324139.1"/>
    <property type="molecule type" value="Genomic_DNA"/>
</dbReference>
<name>A0ABW3YIW3_9ACTN</name>
<gene>
    <name evidence="1" type="ORF">ACFQ4H_23920</name>
</gene>
<dbReference type="PANTHER" id="PTHR13774">
    <property type="entry name" value="PHENAZINE BIOSYNTHESIS PROTEIN"/>
    <property type="match status" value="1"/>
</dbReference>
<dbReference type="Pfam" id="PF02567">
    <property type="entry name" value="PhzC-PhzF"/>
    <property type="match status" value="1"/>
</dbReference>
<comment type="caution">
    <text evidence="1">The sequence shown here is derived from an EMBL/GenBank/DDBJ whole genome shotgun (WGS) entry which is preliminary data.</text>
</comment>
<keyword evidence="2" id="KW-1185">Reference proteome</keyword>
<protein>
    <submittedName>
        <fullName evidence="1">PhzF family phenazine biosynthesis protein</fullName>
    </submittedName>
</protein>
<accession>A0ABW3YIW3</accession>
<reference evidence="2" key="1">
    <citation type="journal article" date="2019" name="Int. J. Syst. Evol. Microbiol.">
        <title>The Global Catalogue of Microorganisms (GCM) 10K type strain sequencing project: providing services to taxonomists for standard genome sequencing and annotation.</title>
        <authorList>
            <consortium name="The Broad Institute Genomics Platform"/>
            <consortium name="The Broad Institute Genome Sequencing Center for Infectious Disease"/>
            <person name="Wu L."/>
            <person name="Ma J."/>
        </authorList>
    </citation>
    <scope>NUCLEOTIDE SEQUENCE [LARGE SCALE GENOMIC DNA]</scope>
    <source>
        <strain evidence="2">JCM 31037</strain>
    </source>
</reference>
<evidence type="ECO:0000313" key="1">
    <source>
        <dbReference type="EMBL" id="MFD1324139.1"/>
    </source>
</evidence>
<evidence type="ECO:0000313" key="2">
    <source>
        <dbReference type="Proteomes" id="UP001597260"/>
    </source>
</evidence>
<proteinExistence type="predicted"/>
<dbReference type="Proteomes" id="UP001597260">
    <property type="component" value="Unassembled WGS sequence"/>
</dbReference>